<dbReference type="HOGENOM" id="CLU_2296108_0_0_1"/>
<feature type="compositionally biased region" description="Acidic residues" evidence="1">
    <location>
        <begin position="69"/>
        <end position="78"/>
    </location>
</feature>
<dbReference type="Gramene" id="ORGLA03G0188800.1">
    <property type="protein sequence ID" value="ORGLA03G0188800.1"/>
    <property type="gene ID" value="ORGLA03G0188800"/>
</dbReference>
<feature type="compositionally biased region" description="Basic residues" evidence="1">
    <location>
        <begin position="91"/>
        <end position="101"/>
    </location>
</feature>
<organism evidence="2 3">
    <name type="scientific">Oryza glaberrima</name>
    <name type="common">African rice</name>
    <dbReference type="NCBI Taxonomy" id="4538"/>
    <lineage>
        <taxon>Eukaryota</taxon>
        <taxon>Viridiplantae</taxon>
        <taxon>Streptophyta</taxon>
        <taxon>Embryophyta</taxon>
        <taxon>Tracheophyta</taxon>
        <taxon>Spermatophyta</taxon>
        <taxon>Magnoliopsida</taxon>
        <taxon>Liliopsida</taxon>
        <taxon>Poales</taxon>
        <taxon>Poaceae</taxon>
        <taxon>BOP clade</taxon>
        <taxon>Oryzoideae</taxon>
        <taxon>Oryzeae</taxon>
        <taxon>Oryzinae</taxon>
        <taxon>Oryza</taxon>
    </lineage>
</organism>
<accession>I1PBZ2</accession>
<evidence type="ECO:0000313" key="2">
    <source>
        <dbReference type="EnsemblPlants" id="ORGLA03G0188800.1"/>
    </source>
</evidence>
<evidence type="ECO:0000256" key="1">
    <source>
        <dbReference type="SAM" id="MobiDB-lite"/>
    </source>
</evidence>
<dbReference type="EnsemblPlants" id="ORGLA03G0188800.1">
    <property type="protein sequence ID" value="ORGLA03G0188800.1"/>
    <property type="gene ID" value="ORGLA03G0188800"/>
</dbReference>
<dbReference type="Proteomes" id="UP000007306">
    <property type="component" value="Chromosome 3"/>
</dbReference>
<name>I1PBZ2_ORYGL</name>
<keyword evidence="3" id="KW-1185">Reference proteome</keyword>
<evidence type="ECO:0000313" key="3">
    <source>
        <dbReference type="Proteomes" id="UP000007306"/>
    </source>
</evidence>
<dbReference type="AlphaFoldDB" id="I1PBZ2"/>
<reference evidence="2 3" key="2">
    <citation type="submission" date="2018-04" db="EMBL/GenBank/DDBJ databases">
        <title>OglaRS2 (Oryza glaberrima Reference Sequence Version 2).</title>
        <authorList>
            <person name="Zhang J."/>
            <person name="Kudrna D."/>
            <person name="Lee S."/>
            <person name="Talag J."/>
            <person name="Rajasekar S."/>
            <person name="Wing R.A."/>
        </authorList>
    </citation>
    <scope>NUCLEOTIDE SEQUENCE [LARGE SCALE GENOMIC DNA]</scope>
    <source>
        <strain evidence="2 3">cv. IRGC 96717</strain>
    </source>
</reference>
<feature type="region of interest" description="Disordered" evidence="1">
    <location>
        <begin position="69"/>
        <end position="101"/>
    </location>
</feature>
<sequence length="101" mass="10743">MDLIRVVVVSMSNAHEQSAGMYGHLILSAARRMVLNHGAAPGYCASAPIKGPSMITLLMFHCIGSHGEGEEEEGEAAECPEGAEGQALHHPTLRRHASLLE</sequence>
<proteinExistence type="predicted"/>
<reference evidence="2" key="1">
    <citation type="submission" date="2015-06" db="UniProtKB">
        <authorList>
            <consortium name="EnsemblPlants"/>
        </authorList>
    </citation>
    <scope>IDENTIFICATION</scope>
</reference>
<protein>
    <submittedName>
        <fullName evidence="2">Uncharacterized protein</fullName>
    </submittedName>
</protein>